<dbReference type="Proteomes" id="UP000198415">
    <property type="component" value="Unassembled WGS sequence"/>
</dbReference>
<sequence length="186" mass="21280">MRSFWRTLRRRTETPDKRIRDLVESVVLPTPFTIDRLVDVVAAHTGRRIVLHPLYDLPPEISGVSLPVTDDEKESSFVVCYDATVPEWSQQLIILHELGHHLLGHPHRPLESATPEAERAGQFVAVGVQGGRGLCRTSFDDPREVEAEWFATFMANRVERLRRAEISPTLQGIRRGIEPRSRWTDQ</sequence>
<gene>
    <name evidence="1" type="ORF">SAMN06264365_112174</name>
</gene>
<evidence type="ECO:0000313" key="1">
    <source>
        <dbReference type="EMBL" id="SNS25334.1"/>
    </source>
</evidence>
<name>A0A239D0K7_9ACTN</name>
<evidence type="ECO:0000313" key="2">
    <source>
        <dbReference type="Proteomes" id="UP000198415"/>
    </source>
</evidence>
<proteinExistence type="predicted"/>
<dbReference type="RefSeq" id="WP_089296255.1">
    <property type="nucleotide sequence ID" value="NZ_BOMU01000063.1"/>
</dbReference>
<accession>A0A239D0K7</accession>
<dbReference type="AlphaFoldDB" id="A0A239D0K7"/>
<reference evidence="1 2" key="1">
    <citation type="submission" date="2017-06" db="EMBL/GenBank/DDBJ databases">
        <authorList>
            <person name="Kim H.J."/>
            <person name="Triplett B.A."/>
        </authorList>
    </citation>
    <scope>NUCLEOTIDE SEQUENCE [LARGE SCALE GENOMIC DNA]</scope>
    <source>
        <strain evidence="1 2">DSM 43151</strain>
    </source>
</reference>
<dbReference type="EMBL" id="FZNR01000012">
    <property type="protein sequence ID" value="SNS25334.1"/>
    <property type="molecule type" value="Genomic_DNA"/>
</dbReference>
<keyword evidence="2" id="KW-1185">Reference proteome</keyword>
<evidence type="ECO:0008006" key="3">
    <source>
        <dbReference type="Google" id="ProtNLM"/>
    </source>
</evidence>
<protein>
    <recommendedName>
        <fullName evidence="3">IrrE N-terminal-like domain-containing protein</fullName>
    </recommendedName>
</protein>
<organism evidence="1 2">
    <name type="scientific">Actinoplanes regularis</name>
    <dbReference type="NCBI Taxonomy" id="52697"/>
    <lineage>
        <taxon>Bacteria</taxon>
        <taxon>Bacillati</taxon>
        <taxon>Actinomycetota</taxon>
        <taxon>Actinomycetes</taxon>
        <taxon>Micromonosporales</taxon>
        <taxon>Micromonosporaceae</taxon>
        <taxon>Actinoplanes</taxon>
    </lineage>
</organism>